<dbReference type="AlphaFoldDB" id="F0EZK0"/>
<evidence type="ECO:0000256" key="1">
    <source>
        <dbReference type="SAM" id="MobiDB-lite"/>
    </source>
</evidence>
<proteinExistence type="predicted"/>
<gene>
    <name evidence="2" type="ORF">HMPREF9098_1337</name>
</gene>
<feature type="region of interest" description="Disordered" evidence="1">
    <location>
        <begin position="1"/>
        <end position="49"/>
    </location>
</feature>
<keyword evidence="3" id="KW-1185">Reference proteome</keyword>
<accession>F0EZK0</accession>
<reference evidence="2 3" key="1">
    <citation type="submission" date="2011-01" db="EMBL/GenBank/DDBJ databases">
        <authorList>
            <person name="Muzny D."/>
            <person name="Qin X."/>
            <person name="Deng J."/>
            <person name="Jiang H."/>
            <person name="Liu Y."/>
            <person name="Qu J."/>
            <person name="Song X.-Z."/>
            <person name="Zhang L."/>
            <person name="Thornton R."/>
            <person name="Coyle M."/>
            <person name="Francisco L."/>
            <person name="Jackson L."/>
            <person name="Javaid M."/>
            <person name="Korchina V."/>
            <person name="Kovar C."/>
            <person name="Mata R."/>
            <person name="Mathew T."/>
            <person name="Ngo R."/>
            <person name="Nguyen L."/>
            <person name="Nguyen N."/>
            <person name="Okwuonu G."/>
            <person name="Ongeri F."/>
            <person name="Pham C."/>
            <person name="Simmons D."/>
            <person name="Wilczek-Boney K."/>
            <person name="Hale W."/>
            <person name="Jakkamsetti A."/>
            <person name="Pham P."/>
            <person name="Ruth R."/>
            <person name="San Lucas F."/>
            <person name="Warren J."/>
            <person name="Zhang J."/>
            <person name="Zhao Z."/>
            <person name="Zhou C."/>
            <person name="Zhu D."/>
            <person name="Lee S."/>
            <person name="Bess C."/>
            <person name="Blankenburg K."/>
            <person name="Forbes L."/>
            <person name="Fu Q."/>
            <person name="Gubbala S."/>
            <person name="Hirani K."/>
            <person name="Jayaseelan J.C."/>
            <person name="Lara F."/>
            <person name="Munidasa M."/>
            <person name="Palculict T."/>
            <person name="Patil S."/>
            <person name="Pu L.-L."/>
            <person name="Saada N."/>
            <person name="Tang L."/>
            <person name="Weissenberger G."/>
            <person name="Zhu Y."/>
            <person name="Hemphill L."/>
            <person name="Shang Y."/>
            <person name="Youmans B."/>
            <person name="Ayvaz T."/>
            <person name="Ross M."/>
            <person name="Santibanez J."/>
            <person name="Aqrawi P."/>
            <person name="Gross S."/>
            <person name="Joshi V."/>
            <person name="Fowler G."/>
            <person name="Nazareth L."/>
            <person name="Reid J."/>
            <person name="Worley K."/>
            <person name="Petrosino J."/>
            <person name="Highlander S."/>
            <person name="Gibbs R."/>
        </authorList>
    </citation>
    <scope>NUCLEOTIDE SEQUENCE [LARGE SCALE GENOMIC DNA]</scope>
    <source>
        <strain evidence="2 3">ATCC 33394</strain>
    </source>
</reference>
<name>F0EZK0_9NEIS</name>
<protein>
    <submittedName>
        <fullName evidence="2">Uncharacterized protein</fullName>
    </submittedName>
</protein>
<dbReference type="Proteomes" id="UP000004088">
    <property type="component" value="Unassembled WGS sequence"/>
</dbReference>
<feature type="compositionally biased region" description="Basic and acidic residues" evidence="1">
    <location>
        <begin position="35"/>
        <end position="49"/>
    </location>
</feature>
<dbReference type="EMBL" id="AEWV01000021">
    <property type="protein sequence ID" value="EGC17321.1"/>
    <property type="molecule type" value="Genomic_DNA"/>
</dbReference>
<evidence type="ECO:0000313" key="2">
    <source>
        <dbReference type="EMBL" id="EGC17321.1"/>
    </source>
</evidence>
<comment type="caution">
    <text evidence="2">The sequence shown here is derived from an EMBL/GenBank/DDBJ whole genome shotgun (WGS) entry which is preliminary data.</text>
</comment>
<evidence type="ECO:0000313" key="3">
    <source>
        <dbReference type="Proteomes" id="UP000004088"/>
    </source>
</evidence>
<dbReference type="HOGENOM" id="CLU_3136651_0_0_4"/>
<sequence length="49" mass="5670">MQAAFSNAKPHRHQTAKHSPAVQKKVYNLPTPQAKRKDFKHDRLKNTFA</sequence>
<dbReference type="STRING" id="888741.HMPREF9098_1337"/>
<organism evidence="2 3">
    <name type="scientific">Kingella denitrificans ATCC 33394</name>
    <dbReference type="NCBI Taxonomy" id="888741"/>
    <lineage>
        <taxon>Bacteria</taxon>
        <taxon>Pseudomonadati</taxon>
        <taxon>Pseudomonadota</taxon>
        <taxon>Betaproteobacteria</taxon>
        <taxon>Neisseriales</taxon>
        <taxon>Neisseriaceae</taxon>
        <taxon>Kingella</taxon>
    </lineage>
</organism>